<proteinExistence type="predicted"/>
<dbReference type="Proteomes" id="UP000053617">
    <property type="component" value="Unassembled WGS sequence"/>
</dbReference>
<keyword evidence="3" id="KW-1185">Reference proteome</keyword>
<dbReference type="GeneID" id="25297698"/>
<feature type="transmembrane region" description="Helical" evidence="1">
    <location>
        <begin position="396"/>
        <end position="419"/>
    </location>
</feature>
<evidence type="ECO:0000313" key="2">
    <source>
        <dbReference type="EMBL" id="KIX00562.1"/>
    </source>
</evidence>
<dbReference type="AlphaFoldDB" id="A0A0D2FEY1"/>
<evidence type="ECO:0000313" key="3">
    <source>
        <dbReference type="Proteomes" id="UP000053617"/>
    </source>
</evidence>
<feature type="transmembrane region" description="Helical" evidence="1">
    <location>
        <begin position="357"/>
        <end position="376"/>
    </location>
</feature>
<keyword evidence="1" id="KW-0812">Transmembrane</keyword>
<evidence type="ECO:0000256" key="1">
    <source>
        <dbReference type="SAM" id="Phobius"/>
    </source>
</evidence>
<dbReference type="EMBL" id="KN847482">
    <property type="protein sequence ID" value="KIX00562.1"/>
    <property type="molecule type" value="Genomic_DNA"/>
</dbReference>
<dbReference type="STRING" id="1442369.A0A0D2FEY1"/>
<dbReference type="OrthoDB" id="5207033at2759"/>
<gene>
    <name evidence="2" type="ORF">Z518_09627</name>
</gene>
<dbReference type="Gene3D" id="1.20.58.340">
    <property type="entry name" value="Magnesium transport protein CorA, transmembrane region"/>
    <property type="match status" value="1"/>
</dbReference>
<reference evidence="2 3" key="1">
    <citation type="submission" date="2015-01" db="EMBL/GenBank/DDBJ databases">
        <title>The Genome Sequence of Rhinocladiella mackenzie CBS 650.93.</title>
        <authorList>
            <consortium name="The Broad Institute Genomics Platform"/>
            <person name="Cuomo C."/>
            <person name="de Hoog S."/>
            <person name="Gorbushina A."/>
            <person name="Stielow B."/>
            <person name="Teixiera M."/>
            <person name="Abouelleil A."/>
            <person name="Chapman S.B."/>
            <person name="Priest M."/>
            <person name="Young S.K."/>
            <person name="Wortman J."/>
            <person name="Nusbaum C."/>
            <person name="Birren B."/>
        </authorList>
    </citation>
    <scope>NUCLEOTIDE SEQUENCE [LARGE SCALE GENOMIC DNA]</scope>
    <source>
        <strain evidence="2 3">CBS 650.93</strain>
    </source>
</reference>
<name>A0A0D2FEY1_9EURO</name>
<dbReference type="RefSeq" id="XP_013267698.1">
    <property type="nucleotide sequence ID" value="XM_013412244.1"/>
</dbReference>
<dbReference type="VEuPathDB" id="FungiDB:Z518_09627"/>
<keyword evidence="1" id="KW-0472">Membrane</keyword>
<dbReference type="HOGENOM" id="CLU_649154_0_0_1"/>
<sequence>MASPGGWLSAYADFFKPQSNVRLFTVGKNGVEELSVESLSSQGNISNPGSPCAGSRIYVFETRGSRADLQGTAGIQISESLFKTICSTWHISPRFLEQMSRPGALPRFEYLLEREEPTVKISKLIAINIGFRWGSGHGEFIIALGKYSLASRTFSMFCSSRGILEYDGLNSELLRLYSVSDLMERYEVEIQRHPLTLICLLMECCERFIDIKSQKYNLNMLQIGDSLQALYPSAFAEWIRSWNINSAAKSTQNTLLFDCYNDVTWIGKNCFELMDICRQYLWLSEYLEKSYHQTIPQSIVRGLIHRTEIHSRILEYLEKMINTQFSHQYNYLVQKDAEVSIQISRATKKDGESMKTLAYLTLFFLPITFVCAIFSTTVFNFQNWHISNSRVVSPGWWVFVLSCVAAMIATLCGWFLLVVRQHD</sequence>
<protein>
    <submittedName>
        <fullName evidence="2">Uncharacterized protein</fullName>
    </submittedName>
</protein>
<organism evidence="2 3">
    <name type="scientific">Rhinocladiella mackenziei CBS 650.93</name>
    <dbReference type="NCBI Taxonomy" id="1442369"/>
    <lineage>
        <taxon>Eukaryota</taxon>
        <taxon>Fungi</taxon>
        <taxon>Dikarya</taxon>
        <taxon>Ascomycota</taxon>
        <taxon>Pezizomycotina</taxon>
        <taxon>Eurotiomycetes</taxon>
        <taxon>Chaetothyriomycetidae</taxon>
        <taxon>Chaetothyriales</taxon>
        <taxon>Herpotrichiellaceae</taxon>
        <taxon>Rhinocladiella</taxon>
    </lineage>
</organism>
<keyword evidence="1" id="KW-1133">Transmembrane helix</keyword>
<accession>A0A0D2FEY1</accession>